<name>A0A2W5MN44_ANCNO</name>
<dbReference type="AlphaFoldDB" id="A0A2W5MN44"/>
<organism evidence="2 3">
    <name type="scientific">Ancylobacter novellus</name>
    <name type="common">Thiobacillus novellus</name>
    <dbReference type="NCBI Taxonomy" id="921"/>
    <lineage>
        <taxon>Bacteria</taxon>
        <taxon>Pseudomonadati</taxon>
        <taxon>Pseudomonadota</taxon>
        <taxon>Alphaproteobacteria</taxon>
        <taxon>Hyphomicrobiales</taxon>
        <taxon>Xanthobacteraceae</taxon>
        <taxon>Ancylobacter</taxon>
    </lineage>
</organism>
<dbReference type="Proteomes" id="UP000249577">
    <property type="component" value="Unassembled WGS sequence"/>
</dbReference>
<feature type="chain" id="PRO_5016072356" evidence="1">
    <location>
        <begin position="23"/>
        <end position="119"/>
    </location>
</feature>
<keyword evidence="1" id="KW-0732">Signal</keyword>
<dbReference type="EMBL" id="QFPN01000001">
    <property type="protein sequence ID" value="PZQ19103.1"/>
    <property type="molecule type" value="Genomic_DNA"/>
</dbReference>
<evidence type="ECO:0000256" key="1">
    <source>
        <dbReference type="SAM" id="SignalP"/>
    </source>
</evidence>
<proteinExistence type="predicted"/>
<protein>
    <submittedName>
        <fullName evidence="2">Uncharacterized protein</fullName>
    </submittedName>
</protein>
<evidence type="ECO:0000313" key="3">
    <source>
        <dbReference type="Proteomes" id="UP000249577"/>
    </source>
</evidence>
<sequence>MTTIRTPTALILALAAAPLAHAVAAGQPAPHSDEHRGFLTTVWGDPQPGRSGAGGLQLTLTYPDGARVPLEIAPALRNAAAGLSGRRVVIRGETTGDAGARRIVARTMQAAEGEEPRER</sequence>
<feature type="signal peptide" evidence="1">
    <location>
        <begin position="1"/>
        <end position="22"/>
    </location>
</feature>
<gene>
    <name evidence="2" type="ORF">DI565_01560</name>
</gene>
<reference evidence="2 3" key="1">
    <citation type="submission" date="2017-08" db="EMBL/GenBank/DDBJ databases">
        <title>Infants hospitalized years apart are colonized by the same room-sourced microbial strains.</title>
        <authorList>
            <person name="Brooks B."/>
            <person name="Olm M.R."/>
            <person name="Firek B.A."/>
            <person name="Baker R."/>
            <person name="Thomas B.C."/>
            <person name="Morowitz M.J."/>
            <person name="Banfield J.F."/>
        </authorList>
    </citation>
    <scope>NUCLEOTIDE SEQUENCE [LARGE SCALE GENOMIC DNA]</scope>
    <source>
        <strain evidence="2">S2_005_003_R2_43</strain>
    </source>
</reference>
<accession>A0A2W5MN44</accession>
<evidence type="ECO:0000313" key="2">
    <source>
        <dbReference type="EMBL" id="PZQ19103.1"/>
    </source>
</evidence>
<comment type="caution">
    <text evidence="2">The sequence shown here is derived from an EMBL/GenBank/DDBJ whole genome shotgun (WGS) entry which is preliminary data.</text>
</comment>